<evidence type="ECO:0000256" key="9">
    <source>
        <dbReference type="ARBA" id="ARBA00034256"/>
    </source>
</evidence>
<dbReference type="InterPro" id="IPR029021">
    <property type="entry name" value="Prot-tyrosine_phosphatase-like"/>
</dbReference>
<evidence type="ECO:0000256" key="17">
    <source>
        <dbReference type="ARBA" id="ARBA00048832"/>
    </source>
</evidence>
<comment type="catalytic activity">
    <reaction evidence="17">
        <text>O-phospho-L-threonyl-[protein] + H2O = L-threonyl-[protein] + phosphate</text>
        <dbReference type="Rhea" id="RHEA:47004"/>
        <dbReference type="Rhea" id="RHEA-COMP:11060"/>
        <dbReference type="Rhea" id="RHEA-COMP:11605"/>
        <dbReference type="ChEBI" id="CHEBI:15377"/>
        <dbReference type="ChEBI" id="CHEBI:30013"/>
        <dbReference type="ChEBI" id="CHEBI:43474"/>
        <dbReference type="ChEBI" id="CHEBI:61977"/>
        <dbReference type="EC" id="3.1.3.16"/>
    </reaction>
    <physiologicalReaction direction="left-to-right" evidence="17">
        <dbReference type="Rhea" id="RHEA:47005"/>
    </physiologicalReaction>
</comment>
<keyword evidence="8" id="KW-0966">Cell projection</keyword>
<dbReference type="PROSITE" id="PS00383">
    <property type="entry name" value="TYR_PHOSPHATASE_1"/>
    <property type="match status" value="1"/>
</dbReference>
<evidence type="ECO:0000313" key="22">
    <source>
        <dbReference type="EMBL" id="WAQ97314.1"/>
    </source>
</evidence>
<evidence type="ECO:0000256" key="10">
    <source>
        <dbReference type="ARBA" id="ARBA00034268"/>
    </source>
</evidence>
<dbReference type="Pfam" id="PF22785">
    <property type="entry name" value="Tc-R-P"/>
    <property type="match status" value="1"/>
</dbReference>
<dbReference type="PANTHER" id="PTHR12305:SF81">
    <property type="entry name" value="PHOSPHATIDYLINOSITOL 3,4,5-TRISPHOSPHATE 3-PHOSPHATASE AND DUAL-SPECIFICITY PROTEIN PHOSPHATASE PTEN"/>
    <property type="match status" value="1"/>
</dbReference>
<feature type="region of interest" description="Disordered" evidence="19">
    <location>
        <begin position="306"/>
        <end position="375"/>
    </location>
</feature>
<feature type="domain" description="Tyrosine specific protein phosphatases" evidence="20">
    <location>
        <begin position="61"/>
        <end position="132"/>
    </location>
</feature>
<dbReference type="PROSITE" id="PS50056">
    <property type="entry name" value="TYR_PHOSPHATASE_2"/>
    <property type="match status" value="1"/>
</dbReference>
<dbReference type="EC" id="3.1.3.67" evidence="4"/>
<evidence type="ECO:0000256" key="7">
    <source>
        <dbReference type="ARBA" id="ARBA00022801"/>
    </source>
</evidence>
<evidence type="ECO:0000256" key="4">
    <source>
        <dbReference type="ARBA" id="ARBA00013015"/>
    </source>
</evidence>
<evidence type="ECO:0000256" key="14">
    <source>
        <dbReference type="ARBA" id="ARBA00043762"/>
    </source>
</evidence>
<dbReference type="SUPFAM" id="SSF49562">
    <property type="entry name" value="C2 domain (Calcium/lipid-binding domain, CaLB)"/>
    <property type="match status" value="1"/>
</dbReference>
<dbReference type="InterPro" id="IPR029023">
    <property type="entry name" value="Tensin_phosphatase"/>
</dbReference>
<dbReference type="Pfam" id="PF10409">
    <property type="entry name" value="PTEN_C2"/>
    <property type="match status" value="1"/>
</dbReference>
<gene>
    <name evidence="22" type="ORF">MAR_030004</name>
</gene>
<dbReference type="Proteomes" id="UP001164746">
    <property type="component" value="Chromosome 2"/>
</dbReference>
<dbReference type="EMBL" id="CP111013">
    <property type="protein sequence ID" value="WAQ97314.1"/>
    <property type="molecule type" value="Genomic_DNA"/>
</dbReference>
<comment type="catalytic activity">
    <reaction evidence="14">
        <text>1D-myo-inositol 1,3,4,5,6-pentakisphosphate + H2O = 1D-myo-inositol 1,4,5,6-tetrakisphosphate + phosphate</text>
        <dbReference type="Rhea" id="RHEA:77143"/>
        <dbReference type="ChEBI" id="CHEBI:15377"/>
        <dbReference type="ChEBI" id="CHEBI:43474"/>
        <dbReference type="ChEBI" id="CHEBI:57627"/>
        <dbReference type="ChEBI" id="CHEBI:57733"/>
    </reaction>
    <physiologicalReaction direction="left-to-right" evidence="14">
        <dbReference type="Rhea" id="RHEA:77144"/>
    </physiologicalReaction>
</comment>
<dbReference type="InterPro" id="IPR051281">
    <property type="entry name" value="Dual-spec_lipid-protein_phosph"/>
</dbReference>
<dbReference type="InterPro" id="IPR014020">
    <property type="entry name" value="Tensin_C2-dom"/>
</dbReference>
<dbReference type="InterPro" id="IPR016130">
    <property type="entry name" value="Tyr_Pase_AS"/>
</dbReference>
<feature type="compositionally biased region" description="Acidic residues" evidence="19">
    <location>
        <begin position="338"/>
        <end position="353"/>
    </location>
</feature>
<comment type="catalytic activity">
    <reaction evidence="18">
        <text>O-phospho-L-tyrosyl-[protein] + H2O = L-tyrosyl-[protein] + phosphate</text>
        <dbReference type="Rhea" id="RHEA:10684"/>
        <dbReference type="Rhea" id="RHEA-COMP:10136"/>
        <dbReference type="Rhea" id="RHEA-COMP:20101"/>
        <dbReference type="ChEBI" id="CHEBI:15377"/>
        <dbReference type="ChEBI" id="CHEBI:43474"/>
        <dbReference type="ChEBI" id="CHEBI:46858"/>
        <dbReference type="ChEBI" id="CHEBI:61978"/>
        <dbReference type="EC" id="3.1.3.48"/>
    </reaction>
    <physiologicalReaction direction="left-to-right" evidence="18">
        <dbReference type="Rhea" id="RHEA:10685"/>
    </physiologicalReaction>
</comment>
<accession>A0ABY7DJ12</accession>
<dbReference type="Gene3D" id="3.90.190.10">
    <property type="entry name" value="Protein tyrosine phosphatase superfamily"/>
    <property type="match status" value="1"/>
</dbReference>
<dbReference type="PROSITE" id="PS51181">
    <property type="entry name" value="PPASE_TENSIN"/>
    <property type="match status" value="1"/>
</dbReference>
<evidence type="ECO:0000313" key="23">
    <source>
        <dbReference type="Proteomes" id="UP001164746"/>
    </source>
</evidence>
<dbReference type="InterPro" id="IPR003595">
    <property type="entry name" value="Tyr_Pase_cat"/>
</dbReference>
<evidence type="ECO:0000256" key="12">
    <source>
        <dbReference type="ARBA" id="ARBA00043734"/>
    </source>
</evidence>
<name>A0ABY7DJ12_MYAAR</name>
<evidence type="ECO:0000256" key="8">
    <source>
        <dbReference type="ARBA" id="ARBA00023273"/>
    </source>
</evidence>
<sequence>MKKILDAVFQLEGMFLDSRHKDHYRVYNLCSERNYDGSKFHNRVVLFPFDDHHPPPIELIQPFCEDLDAWIRKSEGNTAAIHCKAGKGRTGVMICAYLLHRKKFKDAEVCLDYYGKTRTRDGKGVTIPSQRRYVSYYGHLIKHNLQYEKTTLLLTGVKFVTIPNLNSGTLNVTYDVYCSKVKLASSPVYEMEPKDRKDNKKEFVMNLPHPEMVCGDICVDFYSKQRVGKKVVLFFERISDGENKSLAPISNGCPRSQTTDLISSASENGAAARGLVAQRDSYPGRFNSSTGSQNGGQKALTEQLASAKGRLSPAGDRRGILPVPSDSSLSSEVASSGDNDEEDFSDTDTDDEWAGASEKYYIQTTSGENKKFKNK</sequence>
<evidence type="ECO:0000256" key="18">
    <source>
        <dbReference type="ARBA" id="ARBA00051341"/>
    </source>
</evidence>
<feature type="compositionally biased region" description="Low complexity" evidence="19">
    <location>
        <begin position="325"/>
        <end position="336"/>
    </location>
</feature>
<comment type="subcellular location">
    <subcellularLocation>
        <location evidence="1">Cell projection</location>
    </subcellularLocation>
    <subcellularLocation>
        <location evidence="2">Cytoplasm</location>
    </subcellularLocation>
</comment>
<dbReference type="SMART" id="SM00404">
    <property type="entry name" value="PTPc_motif"/>
    <property type="match status" value="1"/>
</dbReference>
<dbReference type="PANTHER" id="PTHR12305">
    <property type="entry name" value="PHOSPHATASE WITH HOMOLOGY TO TENSIN"/>
    <property type="match status" value="1"/>
</dbReference>
<dbReference type="EC" id="3.1.3.16" evidence="5"/>
<protein>
    <recommendedName>
        <fullName evidence="11">Phosphatidylinositol 3,4,5-trisphosphate 3-phosphatase and dual-specificity protein phosphatase PTEN</fullName>
        <ecNumber evidence="5">3.1.3.16</ecNumber>
        <ecNumber evidence="4">3.1.3.67</ecNumber>
    </recommendedName>
    <alternativeName>
        <fullName evidence="15">Inositol polyphosphate 3-phosphatase</fullName>
    </alternativeName>
</protein>
<keyword evidence="7" id="KW-0378">Hydrolase</keyword>
<evidence type="ECO:0000256" key="3">
    <source>
        <dbReference type="ARBA" id="ARBA00007881"/>
    </source>
</evidence>
<evidence type="ECO:0000256" key="11">
    <source>
        <dbReference type="ARBA" id="ARBA00034338"/>
    </source>
</evidence>
<comment type="catalytic activity">
    <reaction evidence="10">
        <text>1,2-dioctanoyl-sn-glycero-3-phospho-(1D-myo-inositol-3,4,5-trisphosphate) + H2O = 1,2-dioctanoyl-sn-glycero-3-phospho-(1D-myo-inositol-4,5-bisphosphate) + phosphate</text>
        <dbReference type="Rhea" id="RHEA:43552"/>
        <dbReference type="ChEBI" id="CHEBI:15377"/>
        <dbReference type="ChEBI" id="CHEBI:43474"/>
        <dbReference type="ChEBI" id="CHEBI:83416"/>
        <dbReference type="ChEBI" id="CHEBI:83419"/>
    </reaction>
    <physiologicalReaction direction="left-to-right" evidence="10">
        <dbReference type="Rhea" id="RHEA:43553"/>
    </physiologicalReaction>
</comment>
<evidence type="ECO:0000256" key="13">
    <source>
        <dbReference type="ARBA" id="ARBA00043760"/>
    </source>
</evidence>
<proteinExistence type="inferred from homology"/>
<evidence type="ECO:0000259" key="21">
    <source>
        <dbReference type="PROSITE" id="PS51181"/>
    </source>
</evidence>
<comment type="catalytic activity">
    <reaction evidence="13">
        <text>a 1,2-diacyl-sn-glycero-3-phospho-(1D-myo-inositol-3,4,5-trisphosphate) + H2O = a 1,2-diacyl-sn-glycero-3-phospho-(1D-myo-inositol-4,5-bisphosphate) + phosphate</text>
        <dbReference type="Rhea" id="RHEA:25017"/>
        <dbReference type="ChEBI" id="CHEBI:15377"/>
        <dbReference type="ChEBI" id="CHEBI:43474"/>
        <dbReference type="ChEBI" id="CHEBI:57836"/>
        <dbReference type="ChEBI" id="CHEBI:58456"/>
        <dbReference type="EC" id="3.1.3.67"/>
    </reaction>
    <physiologicalReaction direction="left-to-right" evidence="13">
        <dbReference type="Rhea" id="RHEA:25018"/>
    </physiologicalReaction>
</comment>
<dbReference type="Gene3D" id="2.60.40.1110">
    <property type="match status" value="1"/>
</dbReference>
<dbReference type="InterPro" id="IPR035892">
    <property type="entry name" value="C2_domain_sf"/>
</dbReference>
<comment type="catalytic activity">
    <reaction evidence="12">
        <text>1D-myo-inositol 1,3,4,5-tetrakisphosphate + H2O = 1D-myo-inositol 1,4,5-trisphosphate + phosphate</text>
        <dbReference type="Rhea" id="RHEA:77155"/>
        <dbReference type="ChEBI" id="CHEBI:15377"/>
        <dbReference type="ChEBI" id="CHEBI:43474"/>
        <dbReference type="ChEBI" id="CHEBI:57895"/>
        <dbReference type="ChEBI" id="CHEBI:203600"/>
    </reaction>
    <physiologicalReaction direction="left-to-right" evidence="12">
        <dbReference type="Rhea" id="RHEA:77156"/>
    </physiologicalReaction>
</comment>
<keyword evidence="6" id="KW-0963">Cytoplasm</keyword>
<feature type="domain" description="Phosphatase tensin-type" evidence="21">
    <location>
        <begin position="1"/>
        <end position="144"/>
    </location>
</feature>
<dbReference type="InterPro" id="IPR000387">
    <property type="entry name" value="Tyr_Pase_dom"/>
</dbReference>
<evidence type="ECO:0000256" key="19">
    <source>
        <dbReference type="SAM" id="MobiDB-lite"/>
    </source>
</evidence>
<evidence type="ECO:0000256" key="2">
    <source>
        <dbReference type="ARBA" id="ARBA00004496"/>
    </source>
</evidence>
<dbReference type="SUPFAM" id="SSF52799">
    <property type="entry name" value="(Phosphotyrosine protein) phosphatases II"/>
    <property type="match status" value="1"/>
</dbReference>
<evidence type="ECO:0000256" key="16">
    <source>
        <dbReference type="ARBA" id="ARBA00047986"/>
    </source>
</evidence>
<reference evidence="22" key="1">
    <citation type="submission" date="2022-11" db="EMBL/GenBank/DDBJ databases">
        <title>Centuries of genome instability and evolution in soft-shell clam transmissible cancer (bioRxiv).</title>
        <authorList>
            <person name="Hart S.F.M."/>
            <person name="Yonemitsu M.A."/>
            <person name="Giersch R.M."/>
            <person name="Beal B.F."/>
            <person name="Arriagada G."/>
            <person name="Davis B.W."/>
            <person name="Ostrander E.A."/>
            <person name="Goff S.P."/>
            <person name="Metzger M.J."/>
        </authorList>
    </citation>
    <scope>NUCLEOTIDE SEQUENCE</scope>
    <source>
        <strain evidence="22">MELC-2E11</strain>
        <tissue evidence="22">Siphon/mantle</tissue>
    </source>
</reference>
<evidence type="ECO:0000256" key="15">
    <source>
        <dbReference type="ARBA" id="ARBA00044309"/>
    </source>
</evidence>
<evidence type="ECO:0000256" key="1">
    <source>
        <dbReference type="ARBA" id="ARBA00004316"/>
    </source>
</evidence>
<comment type="catalytic activity">
    <reaction evidence="16">
        <text>O-phospho-L-seryl-[protein] + H2O = L-seryl-[protein] + phosphate</text>
        <dbReference type="Rhea" id="RHEA:20629"/>
        <dbReference type="Rhea" id="RHEA-COMP:9863"/>
        <dbReference type="Rhea" id="RHEA-COMP:11604"/>
        <dbReference type="ChEBI" id="CHEBI:15377"/>
        <dbReference type="ChEBI" id="CHEBI:29999"/>
        <dbReference type="ChEBI" id="CHEBI:43474"/>
        <dbReference type="ChEBI" id="CHEBI:83421"/>
        <dbReference type="EC" id="3.1.3.16"/>
    </reaction>
    <physiologicalReaction direction="left-to-right" evidence="16">
        <dbReference type="Rhea" id="RHEA:20630"/>
    </physiologicalReaction>
</comment>
<comment type="catalytic activity">
    <reaction evidence="9">
        <text>1,2-dihexadecanoyl-sn-glycero-3-phospho-(1D-myo-inositol-3,4,5-trisphosphate) + H2O = 1,2-dihexadecanoyl-sn-glycero-3-phospho-(1D-myo-inositol-4,5-bisphosphate) + phosphate</text>
        <dbReference type="Rhea" id="RHEA:43560"/>
        <dbReference type="ChEBI" id="CHEBI:15377"/>
        <dbReference type="ChEBI" id="CHEBI:43474"/>
        <dbReference type="ChEBI" id="CHEBI:83420"/>
        <dbReference type="ChEBI" id="CHEBI:83423"/>
    </reaction>
    <physiologicalReaction direction="left-to-right" evidence="9">
        <dbReference type="Rhea" id="RHEA:43561"/>
    </physiologicalReaction>
</comment>
<evidence type="ECO:0000259" key="20">
    <source>
        <dbReference type="PROSITE" id="PS50056"/>
    </source>
</evidence>
<comment type="similarity">
    <text evidence="3">Belongs to the PTEN phosphatase protein family.</text>
</comment>
<keyword evidence="23" id="KW-1185">Reference proteome</keyword>
<organism evidence="22 23">
    <name type="scientific">Mya arenaria</name>
    <name type="common">Soft-shell clam</name>
    <dbReference type="NCBI Taxonomy" id="6604"/>
    <lineage>
        <taxon>Eukaryota</taxon>
        <taxon>Metazoa</taxon>
        <taxon>Spiralia</taxon>
        <taxon>Lophotrochozoa</taxon>
        <taxon>Mollusca</taxon>
        <taxon>Bivalvia</taxon>
        <taxon>Autobranchia</taxon>
        <taxon>Heteroconchia</taxon>
        <taxon>Euheterodonta</taxon>
        <taxon>Imparidentia</taxon>
        <taxon>Neoheterodontei</taxon>
        <taxon>Myida</taxon>
        <taxon>Myoidea</taxon>
        <taxon>Myidae</taxon>
        <taxon>Mya</taxon>
    </lineage>
</organism>
<evidence type="ECO:0000256" key="6">
    <source>
        <dbReference type="ARBA" id="ARBA00022490"/>
    </source>
</evidence>
<evidence type="ECO:0000256" key="5">
    <source>
        <dbReference type="ARBA" id="ARBA00013081"/>
    </source>
</evidence>